<accession>A0ABM0W379</accession>
<comment type="subcellular location">
    <subcellularLocation>
        <location evidence="1 8">Membrane</location>
        <topology evidence="1 8">Multi-pass membrane protein</topology>
    </subcellularLocation>
</comment>
<name>A0ABM0W379_CAMSA</name>
<keyword evidence="5 8" id="KW-1133">Transmembrane helix</keyword>
<dbReference type="PANTHER" id="PTHR11040">
    <property type="entry name" value="ZINC/IRON TRANSPORTER"/>
    <property type="match status" value="1"/>
</dbReference>
<keyword evidence="10" id="KW-1185">Reference proteome</keyword>
<sequence>MSECGCSSATMLRVCVVLILICLHMCCASSDCTSHDDRDAVSKDEAEKATKLKLGSIALLLVAGGLGVSLPLIGKKIPALQPENDIFFMVKAFAAGVILCTGFVHILPDAFERLSSPCLEDTTAGKFPFAGFVAMLSAMGTLMIDTFATGYYKRQQHFSNNSGSKQVNVVEDEEEHAGHVHVHTHASHGHAHGSTEVIRRRIVAQVLEIGIVVHSVIIGISLGASHSIDTIKPLMAALSFHQFFEGLGLGGCISLAELKSKSTVIMATFFSVTAPVGIGIGMGMSSGLGYRKESKEAIMVEGMLNAASAGILIYMSLVDLLAPDFMNPRLQSNLWLHLAAYLSLILGAASMSLLAIWA</sequence>
<reference evidence="11" key="2">
    <citation type="submission" date="2025-08" db="UniProtKB">
        <authorList>
            <consortium name="RefSeq"/>
        </authorList>
    </citation>
    <scope>IDENTIFICATION</scope>
    <source>
        <tissue evidence="11">Leaf</tissue>
    </source>
</reference>
<dbReference type="InterPro" id="IPR004698">
    <property type="entry name" value="Zn/Fe_permease_fun/pln"/>
</dbReference>
<feature type="transmembrane region" description="Helical" evidence="8">
    <location>
        <begin position="302"/>
        <end position="322"/>
    </location>
</feature>
<feature type="transmembrane region" description="Helical" evidence="8">
    <location>
        <begin position="234"/>
        <end position="256"/>
    </location>
</feature>
<feature type="chain" id="PRO_5047477450" evidence="9">
    <location>
        <begin position="29"/>
        <end position="358"/>
    </location>
</feature>
<evidence type="ECO:0000256" key="5">
    <source>
        <dbReference type="ARBA" id="ARBA00022989"/>
    </source>
</evidence>
<evidence type="ECO:0000256" key="3">
    <source>
        <dbReference type="ARBA" id="ARBA00022448"/>
    </source>
</evidence>
<keyword evidence="7 8" id="KW-0472">Membrane</keyword>
<feature type="transmembrane region" description="Helical" evidence="8">
    <location>
        <begin position="86"/>
        <end position="107"/>
    </location>
</feature>
<dbReference type="Proteomes" id="UP000694864">
    <property type="component" value="Chromosome 15"/>
</dbReference>
<feature type="transmembrane region" description="Helical" evidence="8">
    <location>
        <begin position="206"/>
        <end position="228"/>
    </location>
</feature>
<feature type="transmembrane region" description="Helical" evidence="8">
    <location>
        <begin position="263"/>
        <end position="282"/>
    </location>
</feature>
<reference evidence="10" key="1">
    <citation type="journal article" date="2014" name="Nat. Commun.">
        <title>The emerging biofuel crop Camelina sativa retains a highly undifferentiated hexaploid genome structure.</title>
        <authorList>
            <person name="Kagale S."/>
            <person name="Koh C."/>
            <person name="Nixon J."/>
            <person name="Bollina V."/>
            <person name="Clarke W.E."/>
            <person name="Tuteja R."/>
            <person name="Spillane C."/>
            <person name="Robinson S.J."/>
            <person name="Links M.G."/>
            <person name="Clarke C."/>
            <person name="Higgins E.E."/>
            <person name="Huebert T."/>
            <person name="Sharpe A.G."/>
            <person name="Parkin I.A."/>
        </authorList>
    </citation>
    <scope>NUCLEOTIDE SEQUENCE [LARGE SCALE GENOMIC DNA]</scope>
    <source>
        <strain evidence="10">cv. DH55</strain>
    </source>
</reference>
<comment type="similarity">
    <text evidence="2 8">Belongs to the ZIP transporter (TC 2.A.5) family.</text>
</comment>
<evidence type="ECO:0000256" key="9">
    <source>
        <dbReference type="SAM" id="SignalP"/>
    </source>
</evidence>
<dbReference type="InterPro" id="IPR003689">
    <property type="entry name" value="ZIP"/>
</dbReference>
<organism evidence="10 11">
    <name type="scientific">Camelina sativa</name>
    <name type="common">False flax</name>
    <name type="synonym">Myagrum sativum</name>
    <dbReference type="NCBI Taxonomy" id="90675"/>
    <lineage>
        <taxon>Eukaryota</taxon>
        <taxon>Viridiplantae</taxon>
        <taxon>Streptophyta</taxon>
        <taxon>Embryophyta</taxon>
        <taxon>Tracheophyta</taxon>
        <taxon>Spermatophyta</taxon>
        <taxon>Magnoliopsida</taxon>
        <taxon>eudicotyledons</taxon>
        <taxon>Gunneridae</taxon>
        <taxon>Pentapetalae</taxon>
        <taxon>rosids</taxon>
        <taxon>malvids</taxon>
        <taxon>Brassicales</taxon>
        <taxon>Brassicaceae</taxon>
        <taxon>Camelineae</taxon>
        <taxon>Camelina</taxon>
    </lineage>
</organism>
<proteinExistence type="inferred from homology"/>
<evidence type="ECO:0000256" key="4">
    <source>
        <dbReference type="ARBA" id="ARBA00022692"/>
    </source>
</evidence>
<keyword evidence="6 8" id="KW-0406">Ion transport</keyword>
<keyword evidence="3 8" id="KW-0813">Transport</keyword>
<gene>
    <name evidence="11" type="primary">LOC104745496</name>
</gene>
<dbReference type="GeneID" id="104745496"/>
<protein>
    <submittedName>
        <fullName evidence="11">Zinc transporter 1-like</fullName>
    </submittedName>
</protein>
<dbReference type="PANTHER" id="PTHR11040:SF181">
    <property type="entry name" value="ZINC TRANSPORTER 1"/>
    <property type="match status" value="1"/>
</dbReference>
<evidence type="ECO:0000256" key="6">
    <source>
        <dbReference type="ARBA" id="ARBA00023065"/>
    </source>
</evidence>
<feature type="transmembrane region" description="Helical" evidence="8">
    <location>
        <begin position="334"/>
        <end position="357"/>
    </location>
</feature>
<evidence type="ECO:0000256" key="8">
    <source>
        <dbReference type="RuleBase" id="RU362088"/>
    </source>
</evidence>
<feature type="signal peptide" evidence="9">
    <location>
        <begin position="1"/>
        <end position="28"/>
    </location>
</feature>
<evidence type="ECO:0000256" key="7">
    <source>
        <dbReference type="ARBA" id="ARBA00023136"/>
    </source>
</evidence>
<evidence type="ECO:0000256" key="1">
    <source>
        <dbReference type="ARBA" id="ARBA00004141"/>
    </source>
</evidence>
<evidence type="ECO:0000256" key="2">
    <source>
        <dbReference type="ARBA" id="ARBA00006939"/>
    </source>
</evidence>
<dbReference type="RefSeq" id="XP_010465054.1">
    <property type="nucleotide sequence ID" value="XM_010466752.2"/>
</dbReference>
<dbReference type="NCBIfam" id="TIGR00820">
    <property type="entry name" value="zip"/>
    <property type="match status" value="1"/>
</dbReference>
<feature type="transmembrane region" description="Helical" evidence="8">
    <location>
        <begin position="127"/>
        <end position="152"/>
    </location>
</feature>
<dbReference type="Pfam" id="PF02535">
    <property type="entry name" value="Zip"/>
    <property type="match status" value="1"/>
</dbReference>
<feature type="transmembrane region" description="Helical" evidence="8">
    <location>
        <begin position="52"/>
        <end position="74"/>
    </location>
</feature>
<keyword evidence="4 8" id="KW-0812">Transmembrane</keyword>
<keyword evidence="9" id="KW-0732">Signal</keyword>
<evidence type="ECO:0000313" key="10">
    <source>
        <dbReference type="Proteomes" id="UP000694864"/>
    </source>
</evidence>
<evidence type="ECO:0000313" key="11">
    <source>
        <dbReference type="RefSeq" id="XP_010465054.1"/>
    </source>
</evidence>